<dbReference type="RefSeq" id="WP_190999491.1">
    <property type="nucleotide sequence ID" value="NZ_JACXSI010000049.1"/>
</dbReference>
<reference evidence="1" key="1">
    <citation type="submission" date="2020-09" db="EMBL/GenBank/DDBJ databases">
        <title>Bacillus faecalis sp. nov., a moderately halophilic bacterium isolated from cow faeces.</title>
        <authorList>
            <person name="Jiang L."/>
            <person name="Lee J."/>
        </authorList>
    </citation>
    <scope>NUCLEOTIDE SEQUENCE</scope>
    <source>
        <strain evidence="1">AGMB 02131</strain>
    </source>
</reference>
<evidence type="ECO:0000313" key="2">
    <source>
        <dbReference type="Proteomes" id="UP000602076"/>
    </source>
</evidence>
<dbReference type="Gene3D" id="3.30.1330.30">
    <property type="match status" value="1"/>
</dbReference>
<dbReference type="PIRSF" id="PIRSF034303">
    <property type="entry name" value="DUF1694"/>
    <property type="match status" value="1"/>
</dbReference>
<dbReference type="SUPFAM" id="SSF160515">
    <property type="entry name" value="YueI-like"/>
    <property type="match status" value="1"/>
</dbReference>
<organism evidence="1 2">
    <name type="scientific">Peribacillus faecalis</name>
    <dbReference type="NCBI Taxonomy" id="2772559"/>
    <lineage>
        <taxon>Bacteria</taxon>
        <taxon>Bacillati</taxon>
        <taxon>Bacillota</taxon>
        <taxon>Bacilli</taxon>
        <taxon>Bacillales</taxon>
        <taxon>Bacillaceae</taxon>
        <taxon>Peribacillus</taxon>
    </lineage>
</organism>
<dbReference type="Pfam" id="PF07997">
    <property type="entry name" value="DUF1694"/>
    <property type="match status" value="1"/>
</dbReference>
<dbReference type="AlphaFoldDB" id="A0A927HCW7"/>
<dbReference type="InterPro" id="IPR012543">
    <property type="entry name" value="DUF1694"/>
</dbReference>
<proteinExistence type="predicted"/>
<protein>
    <submittedName>
        <fullName evidence="1">YueI family protein</fullName>
    </submittedName>
</protein>
<keyword evidence="2" id="KW-1185">Reference proteome</keyword>
<gene>
    <name evidence="1" type="ORF">IEO70_16575</name>
</gene>
<dbReference type="Proteomes" id="UP000602076">
    <property type="component" value="Unassembled WGS sequence"/>
</dbReference>
<evidence type="ECO:0000313" key="1">
    <source>
        <dbReference type="EMBL" id="MBD3109956.1"/>
    </source>
</evidence>
<accession>A0A927HCW7</accession>
<comment type="caution">
    <text evidence="1">The sequence shown here is derived from an EMBL/GenBank/DDBJ whole genome shotgun (WGS) entry which is preliminary data.</text>
</comment>
<sequence length="149" mass="17022">MAGKSVEDILEQGIHGVKEINPAERRKFLGTLRERIVLALLQAEVRAKTIDPKVKVLFEEHKGAKLFLNGNVAYSDLSKYMKAANQYGITYTIVNNKEYNSEIGLVLAYDDAVDHEQIYLSELKPELHIAEKQNQKKPSFFQKVKNFLK</sequence>
<dbReference type="InterPro" id="IPR029064">
    <property type="entry name" value="Ribosomal_eL30-like_sf"/>
</dbReference>
<dbReference type="EMBL" id="JACXSI010000049">
    <property type="protein sequence ID" value="MBD3109956.1"/>
    <property type="molecule type" value="Genomic_DNA"/>
</dbReference>
<name>A0A927HCW7_9BACI</name>